<gene>
    <name evidence="1" type="ORF">NQ314_010955</name>
</gene>
<reference evidence="1" key="1">
    <citation type="journal article" date="2023" name="Insect Mol. Biol.">
        <title>Genome sequencing provides insights into the evolution of gene families encoding plant cell wall-degrading enzymes in longhorned beetles.</title>
        <authorList>
            <person name="Shin N.R."/>
            <person name="Okamura Y."/>
            <person name="Kirsch R."/>
            <person name="Pauchet Y."/>
        </authorList>
    </citation>
    <scope>NUCLEOTIDE SEQUENCE</scope>
    <source>
        <strain evidence="1">RBIC_L_NR</strain>
    </source>
</reference>
<name>A0AAV8XNC4_9CUCU</name>
<evidence type="ECO:0000313" key="1">
    <source>
        <dbReference type="EMBL" id="KAJ8939915.1"/>
    </source>
</evidence>
<comment type="caution">
    <text evidence="1">The sequence shown here is derived from an EMBL/GenBank/DDBJ whole genome shotgun (WGS) entry which is preliminary data.</text>
</comment>
<dbReference type="EMBL" id="JANEYF010003032">
    <property type="protein sequence ID" value="KAJ8939915.1"/>
    <property type="molecule type" value="Genomic_DNA"/>
</dbReference>
<dbReference type="Proteomes" id="UP001162156">
    <property type="component" value="Unassembled WGS sequence"/>
</dbReference>
<evidence type="ECO:0000313" key="2">
    <source>
        <dbReference type="Proteomes" id="UP001162156"/>
    </source>
</evidence>
<keyword evidence="2" id="KW-1185">Reference proteome</keyword>
<accession>A0AAV8XNC4</accession>
<dbReference type="AlphaFoldDB" id="A0AAV8XNC4"/>
<organism evidence="1 2">
    <name type="scientific">Rhamnusium bicolor</name>
    <dbReference type="NCBI Taxonomy" id="1586634"/>
    <lineage>
        <taxon>Eukaryota</taxon>
        <taxon>Metazoa</taxon>
        <taxon>Ecdysozoa</taxon>
        <taxon>Arthropoda</taxon>
        <taxon>Hexapoda</taxon>
        <taxon>Insecta</taxon>
        <taxon>Pterygota</taxon>
        <taxon>Neoptera</taxon>
        <taxon>Endopterygota</taxon>
        <taxon>Coleoptera</taxon>
        <taxon>Polyphaga</taxon>
        <taxon>Cucujiformia</taxon>
        <taxon>Chrysomeloidea</taxon>
        <taxon>Cerambycidae</taxon>
        <taxon>Lepturinae</taxon>
        <taxon>Rhagiini</taxon>
        <taxon>Rhamnusium</taxon>
    </lineage>
</organism>
<protein>
    <submittedName>
        <fullName evidence="1">Uncharacterized protein</fullName>
    </submittedName>
</protein>
<proteinExistence type="predicted"/>
<sequence length="91" mass="10767">MRELEQSKRFPSILKRAAAEIVELFPGERMESYFIPYTRKTNSTIKKLPRGKLYSRWVNCKRALTVAKTDTLAEGNYIQYDKYNRKQQMTA</sequence>